<feature type="binding site" evidence="7">
    <location>
        <position position="223"/>
    </location>
    <ligand>
        <name>L-aspartate</name>
        <dbReference type="ChEBI" id="CHEBI:29991"/>
    </ligand>
</feature>
<name>A0A4P8L530_9BACT</name>
<feature type="binding site" evidence="7">
    <location>
        <position position="139"/>
    </location>
    <ligand>
        <name>carbamoyl phosphate</name>
        <dbReference type="ChEBI" id="CHEBI:58228"/>
    </ligand>
</feature>
<comment type="pathway">
    <text evidence="1 7">Pyrimidine metabolism; UMP biosynthesis via de novo pathway; (S)-dihydroorotate from bicarbonate: step 2/3.</text>
</comment>
<dbReference type="FunFam" id="3.40.50.1370:FF:000007">
    <property type="entry name" value="Aspartate carbamoyltransferase"/>
    <property type="match status" value="1"/>
</dbReference>
<dbReference type="OrthoDB" id="9774690at2"/>
<feature type="binding site" evidence="7">
    <location>
        <position position="59"/>
    </location>
    <ligand>
        <name>carbamoyl phosphate</name>
        <dbReference type="ChEBI" id="CHEBI:58228"/>
    </ligand>
</feature>
<dbReference type="AlphaFoldDB" id="A0A4P8L530"/>
<evidence type="ECO:0000256" key="2">
    <source>
        <dbReference type="ARBA" id="ARBA00008896"/>
    </source>
</evidence>
<feature type="binding site" evidence="7">
    <location>
        <position position="136"/>
    </location>
    <ligand>
        <name>carbamoyl phosphate</name>
        <dbReference type="ChEBI" id="CHEBI:58228"/>
    </ligand>
</feature>
<protein>
    <recommendedName>
        <fullName evidence="7">Aspartate carbamoyltransferase</fullName>
        <ecNumber evidence="7">2.1.3.2</ecNumber>
    </recommendedName>
    <alternativeName>
        <fullName evidence="7">Aspartate transcarbamylase</fullName>
        <shortName evidence="7">ATCase</shortName>
    </alternativeName>
</protein>
<proteinExistence type="inferred from homology"/>
<dbReference type="PANTHER" id="PTHR45753">
    <property type="entry name" value="ORNITHINE CARBAMOYLTRANSFERASE, MITOCHONDRIAL"/>
    <property type="match status" value="1"/>
</dbReference>
<dbReference type="GO" id="GO:0006520">
    <property type="term" value="P:amino acid metabolic process"/>
    <property type="evidence" value="ECO:0007669"/>
    <property type="project" value="InterPro"/>
</dbReference>
<dbReference type="GO" id="GO:0006207">
    <property type="term" value="P:'de novo' pyrimidine nucleobase biosynthetic process"/>
    <property type="evidence" value="ECO:0007669"/>
    <property type="project" value="InterPro"/>
</dbReference>
<dbReference type="Pfam" id="PF02729">
    <property type="entry name" value="OTCace_N"/>
    <property type="match status" value="1"/>
</dbReference>
<feature type="binding site" evidence="7">
    <location>
        <position position="265"/>
    </location>
    <ligand>
        <name>carbamoyl phosphate</name>
        <dbReference type="ChEBI" id="CHEBI:58228"/>
    </ligand>
</feature>
<dbReference type="InterPro" id="IPR006131">
    <property type="entry name" value="Asp_carbamoyltransf_Asp/Orn-bd"/>
</dbReference>
<dbReference type="PANTHER" id="PTHR45753:SF6">
    <property type="entry name" value="ASPARTATE CARBAMOYLTRANSFERASE"/>
    <property type="match status" value="1"/>
</dbReference>
<dbReference type="PRINTS" id="PR00101">
    <property type="entry name" value="ATCASE"/>
</dbReference>
<comment type="similarity">
    <text evidence="2 7">Belongs to the aspartate/ornithine carbamoyltransferase superfamily. ATCase family.</text>
</comment>
<comment type="catalytic activity">
    <reaction evidence="6 7">
        <text>carbamoyl phosphate + L-aspartate = N-carbamoyl-L-aspartate + phosphate + H(+)</text>
        <dbReference type="Rhea" id="RHEA:20013"/>
        <dbReference type="ChEBI" id="CHEBI:15378"/>
        <dbReference type="ChEBI" id="CHEBI:29991"/>
        <dbReference type="ChEBI" id="CHEBI:32814"/>
        <dbReference type="ChEBI" id="CHEBI:43474"/>
        <dbReference type="ChEBI" id="CHEBI:58228"/>
        <dbReference type="EC" id="2.1.3.2"/>
    </reaction>
</comment>
<dbReference type="HAMAP" id="MF_00001">
    <property type="entry name" value="Asp_carb_tr"/>
    <property type="match status" value="1"/>
</dbReference>
<keyword evidence="3 7" id="KW-0808">Transferase</keyword>
<organism evidence="10 11">
    <name type="scientific">Desulfoglaeba alkanexedens ALDC</name>
    <dbReference type="NCBI Taxonomy" id="980445"/>
    <lineage>
        <taxon>Bacteria</taxon>
        <taxon>Pseudomonadati</taxon>
        <taxon>Thermodesulfobacteriota</taxon>
        <taxon>Syntrophobacteria</taxon>
        <taxon>Syntrophobacterales</taxon>
        <taxon>Syntrophobacteraceae</taxon>
        <taxon>Desulfoglaeba</taxon>
    </lineage>
</organism>
<evidence type="ECO:0000256" key="7">
    <source>
        <dbReference type="HAMAP-Rule" id="MF_00001"/>
    </source>
</evidence>
<evidence type="ECO:0000256" key="6">
    <source>
        <dbReference type="ARBA" id="ARBA00048859"/>
    </source>
</evidence>
<evidence type="ECO:0000313" key="11">
    <source>
        <dbReference type="Proteomes" id="UP000298602"/>
    </source>
</evidence>
<evidence type="ECO:0000259" key="8">
    <source>
        <dbReference type="Pfam" id="PF00185"/>
    </source>
</evidence>
<accession>A0A4P8L530</accession>
<dbReference type="GO" id="GO:0004070">
    <property type="term" value="F:aspartate carbamoyltransferase activity"/>
    <property type="evidence" value="ECO:0007669"/>
    <property type="project" value="UniProtKB-UniRule"/>
</dbReference>
<feature type="binding site" evidence="7">
    <location>
        <position position="108"/>
    </location>
    <ligand>
        <name>carbamoyl phosphate</name>
        <dbReference type="ChEBI" id="CHEBI:58228"/>
    </ligand>
</feature>
<dbReference type="Pfam" id="PF00185">
    <property type="entry name" value="OTCace"/>
    <property type="match status" value="1"/>
</dbReference>
<dbReference type="InterPro" id="IPR006132">
    <property type="entry name" value="Asp/Orn_carbamoyltranf_P-bd"/>
</dbReference>
<dbReference type="Gene3D" id="3.40.50.1370">
    <property type="entry name" value="Aspartate/ornithine carbamoyltransferase"/>
    <property type="match status" value="2"/>
</dbReference>
<dbReference type="UniPathway" id="UPA00070">
    <property type="reaction ID" value="UER00116"/>
</dbReference>
<feature type="binding site" evidence="7">
    <location>
        <position position="264"/>
    </location>
    <ligand>
        <name>carbamoyl phosphate</name>
        <dbReference type="ChEBI" id="CHEBI:58228"/>
    </ligand>
</feature>
<evidence type="ECO:0000256" key="3">
    <source>
        <dbReference type="ARBA" id="ARBA00022679"/>
    </source>
</evidence>
<keyword evidence="4 7" id="KW-0665">Pyrimidine biosynthesis</keyword>
<dbReference type="GO" id="GO:0005829">
    <property type="term" value="C:cytosol"/>
    <property type="evidence" value="ECO:0007669"/>
    <property type="project" value="TreeGrafter"/>
</dbReference>
<evidence type="ECO:0000256" key="1">
    <source>
        <dbReference type="ARBA" id="ARBA00004852"/>
    </source>
</evidence>
<sequence length="317" mass="35033">MQFSRKDLLGIRELEAFEIEHILQTAESFKEVNLRSIKKVPTLRGKTVVHLFYEPSTRTRTSFDIAAKRLSADTFSITASTSSMVKGETFLDTVKNLEAMKPDVLIVRHSASGAPHRIAARTSASVINAGDGMHEHPSQALLDMLTIRQHAGRLEGLTVLIVGDLAHSRVARSNIWGLTRMGSRVVVCGPPTLIPPHMDRMGAEVHDRLQEVIPEADVIMVLRLQKERQDQMLLPSLREYAVYYGVDRDKLRHARKDVLIMHPGPMNRGVEISPDVADGPSSLILDQVTNGVAVRMALLYLLIQREGAASGTADPSV</sequence>
<comment type="subunit">
    <text evidence="7">Heterododecamer (2C3:3R2) of six catalytic PyrB chains organized as two trimers (C3), and six regulatory PyrI chains organized as three dimers (R2).</text>
</comment>
<dbReference type="RefSeq" id="WP_137424134.1">
    <property type="nucleotide sequence ID" value="NZ_CP040098.1"/>
</dbReference>
<evidence type="ECO:0000256" key="5">
    <source>
        <dbReference type="ARBA" id="ARBA00043884"/>
    </source>
</evidence>
<dbReference type="EC" id="2.1.3.2" evidence="7"/>
<dbReference type="NCBIfam" id="NF002032">
    <property type="entry name" value="PRK00856.1"/>
    <property type="match status" value="1"/>
</dbReference>
<reference evidence="10 11" key="2">
    <citation type="submission" date="2019-05" db="EMBL/GenBank/DDBJ databases">
        <authorList>
            <person name="Suflita J.M."/>
            <person name="Marks C.R."/>
        </authorList>
    </citation>
    <scope>NUCLEOTIDE SEQUENCE [LARGE SCALE GENOMIC DNA]</scope>
    <source>
        <strain evidence="10 11">ALDC</strain>
    </source>
</reference>
<dbReference type="GO" id="GO:0016597">
    <property type="term" value="F:amino acid binding"/>
    <property type="evidence" value="ECO:0007669"/>
    <property type="project" value="InterPro"/>
</dbReference>
<gene>
    <name evidence="7" type="primary">pyrB</name>
    <name evidence="10" type="ORF">FDQ92_08335</name>
</gene>
<keyword evidence="11" id="KW-1185">Reference proteome</keyword>
<feature type="domain" description="Aspartate/ornithine carbamoyltransferase Asp/Orn-binding" evidence="8">
    <location>
        <begin position="155"/>
        <end position="302"/>
    </location>
</feature>
<dbReference type="GO" id="GO:0044205">
    <property type="term" value="P:'de novo' UMP biosynthetic process"/>
    <property type="evidence" value="ECO:0007669"/>
    <property type="project" value="UniProtKB-UniRule"/>
</dbReference>
<dbReference type="InterPro" id="IPR006130">
    <property type="entry name" value="Asp/Orn_carbamoylTrfase"/>
</dbReference>
<dbReference type="EMBL" id="CP040098">
    <property type="protein sequence ID" value="QCQ22165.1"/>
    <property type="molecule type" value="Genomic_DNA"/>
</dbReference>
<dbReference type="NCBIfam" id="TIGR00670">
    <property type="entry name" value="asp_carb_tr"/>
    <property type="match status" value="1"/>
</dbReference>
<feature type="binding site" evidence="7">
    <location>
        <position position="58"/>
    </location>
    <ligand>
        <name>carbamoyl phosphate</name>
        <dbReference type="ChEBI" id="CHEBI:58228"/>
    </ligand>
</feature>
<dbReference type="PRINTS" id="PR00100">
    <property type="entry name" value="AOTCASE"/>
</dbReference>
<dbReference type="Proteomes" id="UP000298602">
    <property type="component" value="Chromosome"/>
</dbReference>
<feature type="domain" description="Aspartate/ornithine carbamoyltransferase carbamoyl-P binding" evidence="9">
    <location>
        <begin position="6"/>
        <end position="149"/>
    </location>
</feature>
<dbReference type="InterPro" id="IPR002082">
    <property type="entry name" value="Asp_carbamoyltransf"/>
</dbReference>
<evidence type="ECO:0000313" key="10">
    <source>
        <dbReference type="EMBL" id="QCQ22165.1"/>
    </source>
</evidence>
<dbReference type="SUPFAM" id="SSF53671">
    <property type="entry name" value="Aspartate/ornithine carbamoyltransferase"/>
    <property type="match status" value="1"/>
</dbReference>
<evidence type="ECO:0000256" key="4">
    <source>
        <dbReference type="ARBA" id="ARBA00022975"/>
    </source>
</evidence>
<dbReference type="KEGG" id="dax:FDQ92_08335"/>
<evidence type="ECO:0000259" key="9">
    <source>
        <dbReference type="Pfam" id="PF02729"/>
    </source>
</evidence>
<dbReference type="PROSITE" id="PS00097">
    <property type="entry name" value="CARBAMOYLTRANSFERASE"/>
    <property type="match status" value="1"/>
</dbReference>
<comment type="function">
    <text evidence="5 7">Catalyzes the condensation of carbamoyl phosphate and aspartate to form carbamoyl aspartate and inorganic phosphate, the committed step in the de novo pyrimidine nucleotide biosynthesis pathway.</text>
</comment>
<reference evidence="10 11" key="1">
    <citation type="submission" date="2019-05" db="EMBL/GenBank/DDBJ databases">
        <title>The Complete Genome Sequence of the n-alkane-degrading Desulfoglaeba alkanexedens ALDC reveals multiple alkylsuccinate synthase gene clusters.</title>
        <authorList>
            <person name="Callaghan A.V."/>
            <person name="Davidova I.A."/>
            <person name="Duncan K.E."/>
            <person name="Morris B."/>
            <person name="McInerney M.J."/>
        </authorList>
    </citation>
    <scope>NUCLEOTIDE SEQUENCE [LARGE SCALE GENOMIC DNA]</scope>
    <source>
        <strain evidence="10 11">ALDC</strain>
    </source>
</reference>
<feature type="binding site" evidence="7">
    <location>
        <position position="86"/>
    </location>
    <ligand>
        <name>L-aspartate</name>
        <dbReference type="ChEBI" id="CHEBI:29991"/>
    </ligand>
</feature>
<dbReference type="InterPro" id="IPR036901">
    <property type="entry name" value="Asp/Orn_carbamoylTrfase_sf"/>
</dbReference>
<feature type="binding site" evidence="7">
    <location>
        <position position="169"/>
    </location>
    <ligand>
        <name>L-aspartate</name>
        <dbReference type="ChEBI" id="CHEBI:29991"/>
    </ligand>
</feature>